<keyword evidence="1" id="KW-0472">Membrane</keyword>
<evidence type="ECO:0000313" key="3">
    <source>
        <dbReference type="EMBL" id="MFA0809526.1"/>
    </source>
</evidence>
<protein>
    <recommendedName>
        <fullName evidence="2">VWFA domain-containing protein</fullName>
    </recommendedName>
</protein>
<dbReference type="EMBL" id="JBGMEK010000001">
    <property type="protein sequence ID" value="MFA0809526.1"/>
    <property type="molecule type" value="Genomic_DNA"/>
</dbReference>
<dbReference type="RefSeq" id="WP_371837143.1">
    <property type="nucleotide sequence ID" value="NZ_JBGMEK010000001.1"/>
</dbReference>
<dbReference type="Proteomes" id="UP001569428">
    <property type="component" value="Unassembled WGS sequence"/>
</dbReference>
<feature type="transmembrane region" description="Helical" evidence="1">
    <location>
        <begin position="12"/>
        <end position="37"/>
    </location>
</feature>
<comment type="caution">
    <text evidence="3">The sequence shown here is derived from an EMBL/GenBank/DDBJ whole genome shotgun (WGS) entry which is preliminary data.</text>
</comment>
<feature type="domain" description="VWFA" evidence="2">
    <location>
        <begin position="88"/>
        <end position="274"/>
    </location>
</feature>
<reference evidence="3 4" key="1">
    <citation type="submission" date="2024-08" db="EMBL/GenBank/DDBJ databases">
        <authorList>
            <person name="Ishaq N."/>
        </authorList>
    </citation>
    <scope>NUCLEOTIDE SEQUENCE [LARGE SCALE GENOMIC DNA]</scope>
    <source>
        <strain evidence="3 4">DSM 18651</strain>
    </source>
</reference>
<keyword evidence="1" id="KW-1133">Transmembrane helix</keyword>
<evidence type="ECO:0000313" key="4">
    <source>
        <dbReference type="Proteomes" id="UP001569428"/>
    </source>
</evidence>
<dbReference type="InterPro" id="IPR052969">
    <property type="entry name" value="Thr-specific_kinase-like"/>
</dbReference>
<name>A0ABV4NU84_9GAMM</name>
<dbReference type="SUPFAM" id="SSF53300">
    <property type="entry name" value="vWA-like"/>
    <property type="match status" value="1"/>
</dbReference>
<gene>
    <name evidence="3" type="ORF">ACCI49_01220</name>
</gene>
<organism evidence="3 4">
    <name type="scientific">Microbulbifer epialgicus</name>
    <dbReference type="NCBI Taxonomy" id="393907"/>
    <lineage>
        <taxon>Bacteria</taxon>
        <taxon>Pseudomonadati</taxon>
        <taxon>Pseudomonadota</taxon>
        <taxon>Gammaproteobacteria</taxon>
        <taxon>Cellvibrionales</taxon>
        <taxon>Microbulbiferaceae</taxon>
        <taxon>Microbulbifer</taxon>
    </lineage>
</organism>
<accession>A0ABV4NU84</accession>
<evidence type="ECO:0000259" key="2">
    <source>
        <dbReference type="PROSITE" id="PS50234"/>
    </source>
</evidence>
<sequence length="274" mass="29792">MKRKSREISIFSTSLVDIFASTSGAFLLIMIVLLPFFPNTGDSSEKVEILKRELETTKEKLTHIENTLGITQKHLQAAKDIIQFPPFDLVIALDTTGSMRHQVDGLRKEIDGISELFQKLSPSAAISIIDFKDHCEPDGAINIFPLTVLSTRTLNSLKGFVSKMHAGGSGCNSDGPEALYDALVSGVRSPFRPEAKFFSIVIITDNLAHPAEQERTLATGAEFHSRGSNHFVSVVDISDEGHPFLKQLASQGGGEYINSGSSMTLSLLRALTGT</sequence>
<dbReference type="CDD" id="cd00198">
    <property type="entry name" value="vWFA"/>
    <property type="match status" value="1"/>
</dbReference>
<keyword evidence="4" id="KW-1185">Reference proteome</keyword>
<dbReference type="SMART" id="SM00327">
    <property type="entry name" value="VWA"/>
    <property type="match status" value="1"/>
</dbReference>
<dbReference type="PANTHER" id="PTHR47763">
    <property type="entry name" value="ALPHA-PROTEIN KINASE VWKA"/>
    <property type="match status" value="1"/>
</dbReference>
<proteinExistence type="predicted"/>
<dbReference type="Gene3D" id="3.40.50.410">
    <property type="entry name" value="von Willebrand factor, type A domain"/>
    <property type="match status" value="1"/>
</dbReference>
<dbReference type="InterPro" id="IPR002035">
    <property type="entry name" value="VWF_A"/>
</dbReference>
<keyword evidence="1" id="KW-0812">Transmembrane</keyword>
<evidence type="ECO:0000256" key="1">
    <source>
        <dbReference type="SAM" id="Phobius"/>
    </source>
</evidence>
<dbReference type="PROSITE" id="PS50234">
    <property type="entry name" value="VWFA"/>
    <property type="match status" value="1"/>
</dbReference>
<dbReference type="InterPro" id="IPR036465">
    <property type="entry name" value="vWFA_dom_sf"/>
</dbReference>